<reference evidence="5 6" key="1">
    <citation type="submission" date="2016-08" db="EMBL/GenBank/DDBJ databases">
        <title>New Insights into Marine Group III Euryarchaeota, from dark to light.</title>
        <authorList>
            <person name="Haro-Moreno J.M."/>
            <person name="Rodriguez-Valera F."/>
            <person name="Lopez-Garcia P."/>
            <person name="Moreira D."/>
            <person name="Martin-Cuadrado A.B."/>
        </authorList>
    </citation>
    <scope>NUCLEOTIDE SEQUENCE [LARGE SCALE GENOMIC DNA]</scope>
    <source>
        <strain evidence="5">CG-Epi6</strain>
    </source>
</reference>
<dbReference type="AlphaFoldDB" id="A0A1J5T530"/>
<evidence type="ECO:0000313" key="6">
    <source>
        <dbReference type="Proteomes" id="UP000183403"/>
    </source>
</evidence>
<accession>A0A1J5T530</accession>
<evidence type="ECO:0000256" key="3">
    <source>
        <dbReference type="ARBA" id="ARBA00022840"/>
    </source>
</evidence>
<organism evidence="5 6">
    <name type="scientific">Marine Group III euryarchaeote CG-Epi6</name>
    <dbReference type="NCBI Taxonomy" id="1889000"/>
    <lineage>
        <taxon>Archaea</taxon>
        <taxon>Methanobacteriati</taxon>
        <taxon>Thermoplasmatota</taxon>
        <taxon>Thermoplasmata</taxon>
        <taxon>Candidatus Thermoprofundales</taxon>
    </lineage>
</organism>
<dbReference type="InterPro" id="IPR016030">
    <property type="entry name" value="CblAdoTrfase-like"/>
</dbReference>
<dbReference type="InterPro" id="IPR029499">
    <property type="entry name" value="PduO-typ"/>
</dbReference>
<dbReference type="Proteomes" id="UP000183403">
    <property type="component" value="Unassembled WGS sequence"/>
</dbReference>
<evidence type="ECO:0000313" key="5">
    <source>
        <dbReference type="EMBL" id="OIR15235.1"/>
    </source>
</evidence>
<protein>
    <submittedName>
        <fullName evidence="5">ATP:cob(I)alamin adenosyltransferase</fullName>
    </submittedName>
</protein>
<comment type="caution">
    <text evidence="5">The sequence shown here is derived from an EMBL/GenBank/DDBJ whole genome shotgun (WGS) entry which is preliminary data.</text>
</comment>
<dbReference type="PANTHER" id="PTHR12213:SF0">
    <property type="entry name" value="CORRINOID ADENOSYLTRANSFERASE MMAB"/>
    <property type="match status" value="1"/>
</dbReference>
<dbReference type="Gene3D" id="1.20.1200.10">
    <property type="entry name" value="Cobalamin adenosyltransferase-like"/>
    <property type="match status" value="1"/>
</dbReference>
<dbReference type="EMBL" id="MIYV01000001">
    <property type="protein sequence ID" value="OIR15235.1"/>
    <property type="molecule type" value="Genomic_DNA"/>
</dbReference>
<dbReference type="Pfam" id="PF01923">
    <property type="entry name" value="Cob_adeno_trans"/>
    <property type="match status" value="1"/>
</dbReference>
<dbReference type="PANTHER" id="PTHR12213">
    <property type="entry name" value="CORRINOID ADENOSYLTRANSFERASE"/>
    <property type="match status" value="1"/>
</dbReference>
<evidence type="ECO:0000259" key="4">
    <source>
        <dbReference type="Pfam" id="PF01923"/>
    </source>
</evidence>
<keyword evidence="3" id="KW-0067">ATP-binding</keyword>
<feature type="domain" description="Cobalamin adenosyltransferase-like" evidence="4">
    <location>
        <begin position="3"/>
        <end position="167"/>
    </location>
</feature>
<dbReference type="NCBIfam" id="TIGR00636">
    <property type="entry name" value="PduO_Nterm"/>
    <property type="match status" value="1"/>
</dbReference>
<keyword evidence="1 5" id="KW-0808">Transferase</keyword>
<keyword evidence="2" id="KW-0547">Nucleotide-binding</keyword>
<evidence type="ECO:0000256" key="2">
    <source>
        <dbReference type="ARBA" id="ARBA00022741"/>
    </source>
</evidence>
<sequence>MKIYTRAGDEGQTGLLYGDRVSKNSVLPEAYGTVDEAQAILGLVRTECDKGSDLEDKIIHIERDLYVLMAELATDPSNHHKLEPGKNKVNKEMIKFLEDFIDEITASFELPKEFVLPGQNRISALLDVSRTVVRRAERRAINCNIEESLAVAYLNRLSDLLWAMARWQEGESITSRSIK</sequence>
<dbReference type="SUPFAM" id="SSF89028">
    <property type="entry name" value="Cobalamin adenosyltransferase-like"/>
    <property type="match status" value="1"/>
</dbReference>
<name>A0A1J5T530_9ARCH</name>
<gene>
    <name evidence="5" type="ORF">BEU03_00040</name>
</gene>
<dbReference type="GO" id="GO:0008817">
    <property type="term" value="F:corrinoid adenosyltransferase activity"/>
    <property type="evidence" value="ECO:0007669"/>
    <property type="project" value="TreeGrafter"/>
</dbReference>
<dbReference type="InterPro" id="IPR036451">
    <property type="entry name" value="CblAdoTrfase-like_sf"/>
</dbReference>
<evidence type="ECO:0000256" key="1">
    <source>
        <dbReference type="ARBA" id="ARBA00022679"/>
    </source>
</evidence>
<dbReference type="GO" id="GO:0005524">
    <property type="term" value="F:ATP binding"/>
    <property type="evidence" value="ECO:0007669"/>
    <property type="project" value="UniProtKB-KW"/>
</dbReference>
<proteinExistence type="predicted"/>